<evidence type="ECO:0000256" key="4">
    <source>
        <dbReference type="ARBA" id="ARBA00022692"/>
    </source>
</evidence>
<evidence type="ECO:0000256" key="6">
    <source>
        <dbReference type="ARBA" id="ARBA00023136"/>
    </source>
</evidence>
<feature type="transmembrane region" description="Helical" evidence="8">
    <location>
        <begin position="410"/>
        <end position="428"/>
    </location>
</feature>
<evidence type="ECO:0000256" key="3">
    <source>
        <dbReference type="ARBA" id="ARBA00022475"/>
    </source>
</evidence>
<keyword evidence="4 8" id="KW-0812">Transmembrane</keyword>
<keyword evidence="10" id="KW-1185">Reference proteome</keyword>
<sequence>MPTRQRARANASASASATARARARASATVYNRAQSADHTANNRAGSGAVSAMLGGMMWLGSAQVLGRCVRLLGSILLARMLTPEVFGQAAIILTSFELIATLIRRISSARLIPMDDTDLGRHLRAAIVLNRLACVLAFVAMSLLSLPVALYFQDSSLPGPMILMATSYLLMPLGMLHAALNQRANRMRVLGSALLWQTIADGLMTIALALMGLGLWAIIVPKVLSTLVWAAIHRRNSQLPTALASTGRISTARASTQPGISSLWESGLQTGLADFVGALRTSLDALLVGAFLGLPALGVYFFASNAALGITMGIIQSFGTAFYSRLCSQKPQERVSFVGGLMTVSLLTSPLIALQCLLAPWYVPLLYGSHWVDAGALPIFVLLCLSGLCRPLGEAASQLLLSRGLTRENLLMNLLFSAFLFAGLVLAVQFSLLAVAATVLSIYGLGMPLMALYASRRCREQSGTQQCRQLTHFANSSPSSDPSEEVHHDPQSLSRNARV</sequence>
<evidence type="ECO:0000256" key="7">
    <source>
        <dbReference type="SAM" id="MobiDB-lite"/>
    </source>
</evidence>
<evidence type="ECO:0000313" key="9">
    <source>
        <dbReference type="EMBL" id="AZQ11082.1"/>
    </source>
</evidence>
<dbReference type="Pfam" id="PF13440">
    <property type="entry name" value="Polysacc_synt_3"/>
    <property type="match status" value="1"/>
</dbReference>
<evidence type="ECO:0000256" key="2">
    <source>
        <dbReference type="ARBA" id="ARBA00007430"/>
    </source>
</evidence>
<dbReference type="PANTHER" id="PTHR30250:SF10">
    <property type="entry name" value="LIPOPOLYSACCHARIDE BIOSYNTHESIS PROTEIN WZXC"/>
    <property type="match status" value="1"/>
</dbReference>
<evidence type="ECO:0000256" key="1">
    <source>
        <dbReference type="ARBA" id="ARBA00004651"/>
    </source>
</evidence>
<dbReference type="EMBL" id="CP020373">
    <property type="protein sequence ID" value="AZQ11082.1"/>
    <property type="molecule type" value="Genomic_DNA"/>
</dbReference>
<keyword evidence="6 8" id="KW-0472">Membrane</keyword>
<gene>
    <name evidence="9" type="primary">tuaB</name>
    <name evidence="9" type="ORF">STH12_01994</name>
</gene>
<feature type="transmembrane region" description="Helical" evidence="8">
    <location>
        <begin position="434"/>
        <end position="454"/>
    </location>
</feature>
<feature type="transmembrane region" description="Helical" evidence="8">
    <location>
        <begin position="193"/>
        <end position="219"/>
    </location>
</feature>
<feature type="transmembrane region" description="Helical" evidence="8">
    <location>
        <begin position="85"/>
        <end position="107"/>
    </location>
</feature>
<protein>
    <submittedName>
        <fullName evidence="9">Teichuronic acid biosynthesis protein TuaB</fullName>
    </submittedName>
</protein>
<evidence type="ECO:0000256" key="5">
    <source>
        <dbReference type="ARBA" id="ARBA00022989"/>
    </source>
</evidence>
<accession>A0ABN5TXK1</accession>
<feature type="transmembrane region" description="Helical" evidence="8">
    <location>
        <begin position="369"/>
        <end position="389"/>
    </location>
</feature>
<dbReference type="RefSeq" id="WP_126167390.1">
    <property type="nucleotide sequence ID" value="NZ_CP020373.1"/>
</dbReference>
<evidence type="ECO:0000256" key="8">
    <source>
        <dbReference type="SAM" id="Phobius"/>
    </source>
</evidence>
<feature type="transmembrane region" description="Helical" evidence="8">
    <location>
        <begin position="128"/>
        <end position="150"/>
    </location>
</feature>
<evidence type="ECO:0000313" key="10">
    <source>
        <dbReference type="Proteomes" id="UP000278437"/>
    </source>
</evidence>
<feature type="region of interest" description="Disordered" evidence="7">
    <location>
        <begin position="473"/>
        <end position="499"/>
    </location>
</feature>
<feature type="transmembrane region" description="Helical" evidence="8">
    <location>
        <begin position="299"/>
        <end position="323"/>
    </location>
</feature>
<keyword evidence="3" id="KW-1003">Cell membrane</keyword>
<dbReference type="Proteomes" id="UP000278437">
    <property type="component" value="Chromosome"/>
</dbReference>
<keyword evidence="5 8" id="KW-1133">Transmembrane helix</keyword>
<organism evidence="9 10">
    <name type="scientific">Shewanella khirikhana</name>
    <dbReference type="NCBI Taxonomy" id="1965282"/>
    <lineage>
        <taxon>Bacteria</taxon>
        <taxon>Pseudomonadati</taxon>
        <taxon>Pseudomonadota</taxon>
        <taxon>Gammaproteobacteria</taxon>
        <taxon>Alteromonadales</taxon>
        <taxon>Shewanellaceae</taxon>
        <taxon>Shewanella</taxon>
    </lineage>
</organism>
<feature type="transmembrane region" description="Helical" evidence="8">
    <location>
        <begin position="44"/>
        <end position="65"/>
    </location>
</feature>
<name>A0ABN5TXK1_9GAMM</name>
<comment type="subcellular location">
    <subcellularLocation>
        <location evidence="1">Cell membrane</location>
        <topology evidence="1">Multi-pass membrane protein</topology>
    </subcellularLocation>
</comment>
<reference evidence="10" key="1">
    <citation type="submission" date="2017-03" db="EMBL/GenBank/DDBJ databases">
        <title>Full genome sequence of a non-lethal Shewanella isolate that potentiates virulence of Vibio parahaemolyticus causing acute hepatopancreatic necrosis disease (AHPND) in shrimp.</title>
        <authorList>
            <person name="Prachumwat A."/>
            <person name="Sritunyalucksana K."/>
        </authorList>
    </citation>
    <scope>NUCLEOTIDE SEQUENCE [LARGE SCALE GENOMIC DNA]</scope>
    <source>
        <strain evidence="10">TH2012</strain>
    </source>
</reference>
<proteinExistence type="inferred from homology"/>
<dbReference type="InterPro" id="IPR050833">
    <property type="entry name" value="Poly_Biosynth_Transport"/>
</dbReference>
<comment type="similarity">
    <text evidence="2">Belongs to the polysaccharide synthase family.</text>
</comment>
<dbReference type="PANTHER" id="PTHR30250">
    <property type="entry name" value="PST FAMILY PREDICTED COLANIC ACID TRANSPORTER"/>
    <property type="match status" value="1"/>
</dbReference>
<feature type="transmembrane region" description="Helical" evidence="8">
    <location>
        <begin position="162"/>
        <end position="181"/>
    </location>
</feature>
<feature type="transmembrane region" description="Helical" evidence="8">
    <location>
        <begin position="335"/>
        <end position="363"/>
    </location>
</feature>